<reference evidence="3" key="1">
    <citation type="submission" date="2023-03" db="EMBL/GenBank/DDBJ databases">
        <title>Massive genome expansion in bonnet fungi (Mycena s.s.) driven by repeated elements and novel gene families across ecological guilds.</title>
        <authorList>
            <consortium name="Lawrence Berkeley National Laboratory"/>
            <person name="Harder C.B."/>
            <person name="Miyauchi S."/>
            <person name="Viragh M."/>
            <person name="Kuo A."/>
            <person name="Thoen E."/>
            <person name="Andreopoulos B."/>
            <person name="Lu D."/>
            <person name="Skrede I."/>
            <person name="Drula E."/>
            <person name="Henrissat B."/>
            <person name="Morin E."/>
            <person name="Kohler A."/>
            <person name="Barry K."/>
            <person name="LaButti K."/>
            <person name="Morin E."/>
            <person name="Salamov A."/>
            <person name="Lipzen A."/>
            <person name="Mereny Z."/>
            <person name="Hegedus B."/>
            <person name="Baldrian P."/>
            <person name="Stursova M."/>
            <person name="Weitz H."/>
            <person name="Taylor A."/>
            <person name="Grigoriev I.V."/>
            <person name="Nagy L.G."/>
            <person name="Martin F."/>
            <person name="Kauserud H."/>
        </authorList>
    </citation>
    <scope>NUCLEOTIDE SEQUENCE</scope>
    <source>
        <strain evidence="3">9144</strain>
    </source>
</reference>
<accession>A0AAD6YSK0</accession>
<name>A0AAD6YSK0_9AGAR</name>
<evidence type="ECO:0000256" key="2">
    <source>
        <dbReference type="SAM" id="MobiDB-lite"/>
    </source>
</evidence>
<sequence>MTSNSNALWGQLLRKGTTASAASQAVPMPPTAPLDKTSTSMRILLHDTQANFERFSVRVDSLSTGIEEAKREIIVVKDLFHGAQESLTADIVDLVNRCQTQIQKSVGDPAQATALELFRKNAEARLDGLSKRIDDMQAFNQTQSQALQNVSQVLQSLQEQQSQILAALLPLQPLLQAVPVHIDSARSSINESMLKLSLESTRLHRSPPQISQPPEMVRKRSFPAGPLPSSPLKRPRVEQEKNVLHRLTLSAATGDRLSPKPASRRLSFLTNGRYSSLCGPGFPPVLRTTPVHRTPSFKNPLRDLSAPRRPLGDLPIPSENNNVQSSPYSRSPSTEKYPLQRAPFLPRSLLRTLPQPATIMPKTPPLPNENIEGKSLLDTVTPQRPAAPVSTLSVASSNLVPAEPLDPQSTNHRPPTSLNTLVGTEPSVAKIVPRAAGVNGQLSSAPVAVKATMVRERRSPFVRLVSAQFRTRYSFIVSERRTTVYPAG</sequence>
<proteinExistence type="predicted"/>
<feature type="coiled-coil region" evidence="1">
    <location>
        <begin position="119"/>
        <end position="160"/>
    </location>
</feature>
<gene>
    <name evidence="3" type="ORF">GGX14DRAFT_412868</name>
</gene>
<comment type="caution">
    <text evidence="3">The sequence shown here is derived from an EMBL/GenBank/DDBJ whole genome shotgun (WGS) entry which is preliminary data.</text>
</comment>
<feature type="compositionally biased region" description="Polar residues" evidence="2">
    <location>
        <begin position="318"/>
        <end position="334"/>
    </location>
</feature>
<protein>
    <submittedName>
        <fullName evidence="3">Uncharacterized protein</fullName>
    </submittedName>
</protein>
<dbReference type="Proteomes" id="UP001219525">
    <property type="component" value="Unassembled WGS sequence"/>
</dbReference>
<evidence type="ECO:0000256" key="1">
    <source>
        <dbReference type="SAM" id="Coils"/>
    </source>
</evidence>
<feature type="region of interest" description="Disordered" evidence="2">
    <location>
        <begin position="287"/>
        <end position="337"/>
    </location>
</feature>
<feature type="region of interest" description="Disordered" evidence="2">
    <location>
        <begin position="401"/>
        <end position="421"/>
    </location>
</feature>
<evidence type="ECO:0000313" key="3">
    <source>
        <dbReference type="EMBL" id="KAJ7228366.1"/>
    </source>
</evidence>
<feature type="region of interest" description="Disordered" evidence="2">
    <location>
        <begin position="200"/>
        <end position="239"/>
    </location>
</feature>
<dbReference type="EMBL" id="JARJCW010000002">
    <property type="protein sequence ID" value="KAJ7228366.1"/>
    <property type="molecule type" value="Genomic_DNA"/>
</dbReference>
<evidence type="ECO:0000313" key="4">
    <source>
        <dbReference type="Proteomes" id="UP001219525"/>
    </source>
</evidence>
<organism evidence="3 4">
    <name type="scientific">Mycena pura</name>
    <dbReference type="NCBI Taxonomy" id="153505"/>
    <lineage>
        <taxon>Eukaryota</taxon>
        <taxon>Fungi</taxon>
        <taxon>Dikarya</taxon>
        <taxon>Basidiomycota</taxon>
        <taxon>Agaricomycotina</taxon>
        <taxon>Agaricomycetes</taxon>
        <taxon>Agaricomycetidae</taxon>
        <taxon>Agaricales</taxon>
        <taxon>Marasmiineae</taxon>
        <taxon>Mycenaceae</taxon>
        <taxon>Mycena</taxon>
    </lineage>
</organism>
<feature type="compositionally biased region" description="Polar residues" evidence="2">
    <location>
        <begin position="407"/>
        <end position="421"/>
    </location>
</feature>
<dbReference type="AlphaFoldDB" id="A0AAD6YSK0"/>
<keyword evidence="1" id="KW-0175">Coiled coil</keyword>
<keyword evidence="4" id="KW-1185">Reference proteome</keyword>